<dbReference type="Pfam" id="PF00533">
    <property type="entry name" value="BRCT"/>
    <property type="match status" value="1"/>
</dbReference>
<dbReference type="Pfam" id="PF03120">
    <property type="entry name" value="OB_DNA_ligase"/>
    <property type="match status" value="1"/>
</dbReference>
<dbReference type="SUPFAM" id="SSF52113">
    <property type="entry name" value="BRCT domain"/>
    <property type="match status" value="1"/>
</dbReference>
<keyword evidence="4" id="KW-0479">Metal-binding</keyword>
<dbReference type="Gene3D" id="3.40.50.10190">
    <property type="entry name" value="BRCT domain"/>
    <property type="match status" value="1"/>
</dbReference>
<comment type="caution">
    <text evidence="11">The sequence shown here is derived from an EMBL/GenBank/DDBJ whole genome shotgun (WGS) entry which is preliminary data.</text>
</comment>
<evidence type="ECO:0000256" key="7">
    <source>
        <dbReference type="ARBA" id="ARBA00023027"/>
    </source>
</evidence>
<evidence type="ECO:0000256" key="5">
    <source>
        <dbReference type="ARBA" id="ARBA00022763"/>
    </source>
</evidence>
<keyword evidence="6" id="KW-0862">Zinc</keyword>
<dbReference type="Gene3D" id="2.40.50.140">
    <property type="entry name" value="Nucleic acid-binding proteins"/>
    <property type="match status" value="1"/>
</dbReference>
<dbReference type="SUPFAM" id="SSF50249">
    <property type="entry name" value="Nucleic acid-binding proteins"/>
    <property type="match status" value="1"/>
</dbReference>
<keyword evidence="5" id="KW-0227">DNA damage</keyword>
<feature type="domain" description="BRCT" evidence="10">
    <location>
        <begin position="603"/>
        <end position="675"/>
    </location>
</feature>
<dbReference type="InterPro" id="IPR012340">
    <property type="entry name" value="NA-bd_OB-fold"/>
</dbReference>
<evidence type="ECO:0000256" key="1">
    <source>
        <dbReference type="ARBA" id="ARBA00012722"/>
    </source>
</evidence>
<evidence type="ECO:0000256" key="2">
    <source>
        <dbReference type="ARBA" id="ARBA00022598"/>
    </source>
</evidence>
<evidence type="ECO:0000313" key="12">
    <source>
        <dbReference type="Proteomes" id="UP000034588"/>
    </source>
</evidence>
<dbReference type="Proteomes" id="UP000034588">
    <property type="component" value="Unassembled WGS sequence"/>
</dbReference>
<keyword evidence="2 11" id="KW-0436">Ligase</keyword>
<name>A0A0G1Y6B4_9BACT</name>
<keyword evidence="7" id="KW-0520">NAD</keyword>
<dbReference type="SUPFAM" id="SSF47781">
    <property type="entry name" value="RuvA domain 2-like"/>
    <property type="match status" value="1"/>
</dbReference>
<dbReference type="PIRSF" id="PIRSF001604">
    <property type="entry name" value="LigA"/>
    <property type="match status" value="1"/>
</dbReference>
<dbReference type="Gene3D" id="3.30.470.30">
    <property type="entry name" value="DNA ligase/mRNA capping enzyme"/>
    <property type="match status" value="1"/>
</dbReference>
<dbReference type="InterPro" id="IPR013840">
    <property type="entry name" value="DNAligase_N"/>
</dbReference>
<dbReference type="GO" id="GO:0006281">
    <property type="term" value="P:DNA repair"/>
    <property type="evidence" value="ECO:0007669"/>
    <property type="project" value="UniProtKB-KW"/>
</dbReference>
<evidence type="ECO:0000256" key="8">
    <source>
        <dbReference type="ARBA" id="ARBA00023204"/>
    </source>
</evidence>
<dbReference type="InterPro" id="IPR010994">
    <property type="entry name" value="RuvA_2-like"/>
</dbReference>
<evidence type="ECO:0000256" key="6">
    <source>
        <dbReference type="ARBA" id="ARBA00022833"/>
    </source>
</evidence>
<dbReference type="Pfam" id="PF01653">
    <property type="entry name" value="DNA_ligase_aden"/>
    <property type="match status" value="1"/>
</dbReference>
<reference evidence="11 12" key="1">
    <citation type="journal article" date="2015" name="Nature">
        <title>rRNA introns, odd ribosomes, and small enigmatic genomes across a large radiation of phyla.</title>
        <authorList>
            <person name="Brown C.T."/>
            <person name="Hug L.A."/>
            <person name="Thomas B.C."/>
            <person name="Sharon I."/>
            <person name="Castelle C.J."/>
            <person name="Singh A."/>
            <person name="Wilkins M.J."/>
            <person name="Williams K.H."/>
            <person name="Banfield J.F."/>
        </authorList>
    </citation>
    <scope>NUCLEOTIDE SEQUENCE [LARGE SCALE GENOMIC DNA]</scope>
</reference>
<keyword evidence="8" id="KW-0234">DNA repair</keyword>
<dbReference type="PATRIC" id="fig|1618448.3.peg.1017"/>
<comment type="catalytic activity">
    <reaction evidence="9">
        <text>NAD(+) + (deoxyribonucleotide)n-3'-hydroxyl + 5'-phospho-(deoxyribonucleotide)m = (deoxyribonucleotide)n+m + AMP + beta-nicotinamide D-nucleotide.</text>
        <dbReference type="EC" id="6.5.1.2"/>
    </reaction>
</comment>
<evidence type="ECO:0000256" key="4">
    <source>
        <dbReference type="ARBA" id="ARBA00022723"/>
    </source>
</evidence>
<dbReference type="SMART" id="SM00532">
    <property type="entry name" value="LIGANc"/>
    <property type="match status" value="1"/>
</dbReference>
<protein>
    <recommendedName>
        <fullName evidence="1">DNA ligase (NAD(+))</fullName>
        <ecNumber evidence="1">6.5.1.2</ecNumber>
    </recommendedName>
</protein>
<accession>A0A0G1Y6B4</accession>
<dbReference type="InterPro" id="IPR013839">
    <property type="entry name" value="DNAligase_adenylation"/>
</dbReference>
<evidence type="ECO:0000259" key="10">
    <source>
        <dbReference type="PROSITE" id="PS50172"/>
    </source>
</evidence>
<dbReference type="InterPro" id="IPR001679">
    <property type="entry name" value="DNA_ligase"/>
</dbReference>
<dbReference type="GO" id="GO:0006260">
    <property type="term" value="P:DNA replication"/>
    <property type="evidence" value="ECO:0007669"/>
    <property type="project" value="UniProtKB-KW"/>
</dbReference>
<keyword evidence="3" id="KW-0235">DNA replication</keyword>
<sequence>MAPDFSSLLSADLVEQLIEAREGYYSHDSISRLSDTQYDAMVEELSVREPQHPFLSQIGHHPISGKKVQLDHPLYSLDKVKTPQEFEVWWNRQDKPFVVISSKYDGVAVDLKYRYCTTGRVFLVQACTRGDGTVGEDVTAQVLHGNIKGLLLSFTPPLMHGPLLDSPQGGDEFHVYGELVISRQTLHELNLVQVGRGHKRFSNTRNLANATIGLQDLEEIKRRKLQFFAYNMSTPIDLHRKLYFLSGTGFGVVDYVTCGRAAPTSNIPTAYVSLQWSWSKDRSSEPFDCDGMVVAISSFGIQQRLGYTSHHPRWAVAVKYPDDTAVVTVKKLEWTVSKTGTITPQIVYDPVFLGGAELERCTLHNVAHVIDYRIVVGTVVELCRSGGVIPKFLRVVSDAISTEAVPHEDIAFGLPTPLYPSHCPSCGQPLKLELPDLKCYHPTCQAQLAMRLEHFLDAIDFKGIGEKTCDILVQSGALPFLESLWTLDASAMSTICGWSIGHAATIVEDLERIKQSVPFAKLLLAFQIPRLGRSAAKKIASRYDNPEVMFSKIHSGDAWWTSELGPNVGFEIRQDLLQYSTSQWQRLKSVGFIVARPTPKGKDGLIICLTGTLMIGREDYRKLIDASGHIFTNSLTRDVKYLVVGADAGSGKSAKAAKYGTAIVDETWLRNLLGL</sequence>
<dbReference type="EMBL" id="LCQD01000038">
    <property type="protein sequence ID" value="KKW10427.1"/>
    <property type="molecule type" value="Genomic_DNA"/>
</dbReference>
<dbReference type="InterPro" id="IPR001357">
    <property type="entry name" value="BRCT_dom"/>
</dbReference>
<dbReference type="SMART" id="SM00292">
    <property type="entry name" value="BRCT"/>
    <property type="match status" value="1"/>
</dbReference>
<dbReference type="PROSITE" id="PS50172">
    <property type="entry name" value="BRCT"/>
    <property type="match status" value="1"/>
</dbReference>
<dbReference type="AlphaFoldDB" id="A0A0G1Y6B4"/>
<dbReference type="EC" id="6.5.1.2" evidence="1"/>
<evidence type="ECO:0000256" key="9">
    <source>
        <dbReference type="ARBA" id="ARBA00034005"/>
    </source>
</evidence>
<dbReference type="InterPro" id="IPR036420">
    <property type="entry name" value="BRCT_dom_sf"/>
</dbReference>
<dbReference type="Gene3D" id="1.10.150.20">
    <property type="entry name" value="5' to 3' exonuclease, C-terminal subdomain"/>
    <property type="match status" value="1"/>
</dbReference>
<proteinExistence type="predicted"/>
<dbReference type="InterPro" id="IPR004150">
    <property type="entry name" value="NAD_DNA_ligase_OB"/>
</dbReference>
<evidence type="ECO:0000313" key="11">
    <source>
        <dbReference type="EMBL" id="KKW10427.1"/>
    </source>
</evidence>
<dbReference type="Gene3D" id="1.10.287.610">
    <property type="entry name" value="Helix hairpin bin"/>
    <property type="match status" value="1"/>
</dbReference>
<evidence type="ECO:0000256" key="3">
    <source>
        <dbReference type="ARBA" id="ARBA00022705"/>
    </source>
</evidence>
<dbReference type="GO" id="GO:0003911">
    <property type="term" value="F:DNA ligase (NAD+) activity"/>
    <property type="evidence" value="ECO:0007669"/>
    <property type="project" value="UniProtKB-EC"/>
</dbReference>
<dbReference type="GO" id="GO:0046872">
    <property type="term" value="F:metal ion binding"/>
    <property type="evidence" value="ECO:0007669"/>
    <property type="project" value="UniProtKB-KW"/>
</dbReference>
<dbReference type="SUPFAM" id="SSF56091">
    <property type="entry name" value="DNA ligase/mRNA capping enzyme, catalytic domain"/>
    <property type="match status" value="1"/>
</dbReference>
<organism evidence="11 12">
    <name type="scientific">Candidatus Gottesmanbacteria bacterium GW2011_GWB1_49_7</name>
    <dbReference type="NCBI Taxonomy" id="1618448"/>
    <lineage>
        <taxon>Bacteria</taxon>
        <taxon>Candidatus Gottesmaniibacteriota</taxon>
    </lineage>
</organism>
<gene>
    <name evidence="11" type="ORF">UY48_C0038G0027</name>
</gene>